<organism evidence="11 12">
    <name type="scientific">Orchesella dallaii</name>
    <dbReference type="NCBI Taxonomy" id="48710"/>
    <lineage>
        <taxon>Eukaryota</taxon>
        <taxon>Metazoa</taxon>
        <taxon>Ecdysozoa</taxon>
        <taxon>Arthropoda</taxon>
        <taxon>Hexapoda</taxon>
        <taxon>Collembola</taxon>
        <taxon>Entomobryomorpha</taxon>
        <taxon>Entomobryoidea</taxon>
        <taxon>Orchesellidae</taxon>
        <taxon>Orchesellinae</taxon>
        <taxon>Orchesella</taxon>
    </lineage>
</organism>
<feature type="region of interest" description="Disordered" evidence="9">
    <location>
        <begin position="353"/>
        <end position="372"/>
    </location>
</feature>
<feature type="domain" description="C2H2-type" evidence="10">
    <location>
        <begin position="530"/>
        <end position="555"/>
    </location>
</feature>
<evidence type="ECO:0000256" key="8">
    <source>
        <dbReference type="PROSITE-ProRule" id="PRU00042"/>
    </source>
</evidence>
<dbReference type="PANTHER" id="PTHR24404">
    <property type="entry name" value="ZINC FINGER PROTEIN"/>
    <property type="match status" value="1"/>
</dbReference>
<protein>
    <recommendedName>
        <fullName evidence="10">C2H2-type domain-containing protein</fullName>
    </recommendedName>
</protein>
<feature type="region of interest" description="Disordered" evidence="9">
    <location>
        <begin position="224"/>
        <end position="263"/>
    </location>
</feature>
<feature type="compositionally biased region" description="Basic residues" evidence="9">
    <location>
        <begin position="448"/>
        <end position="466"/>
    </location>
</feature>
<dbReference type="PROSITE" id="PS50157">
    <property type="entry name" value="ZINC_FINGER_C2H2_2"/>
    <property type="match status" value="7"/>
</dbReference>
<feature type="compositionally biased region" description="Basic residues" evidence="9">
    <location>
        <begin position="713"/>
        <end position="729"/>
    </location>
</feature>
<keyword evidence="3" id="KW-0677">Repeat</keyword>
<evidence type="ECO:0000256" key="7">
    <source>
        <dbReference type="ARBA" id="ARBA00023242"/>
    </source>
</evidence>
<evidence type="ECO:0000256" key="5">
    <source>
        <dbReference type="ARBA" id="ARBA00022833"/>
    </source>
</evidence>
<dbReference type="InterPro" id="IPR013087">
    <property type="entry name" value="Znf_C2H2_type"/>
</dbReference>
<feature type="compositionally biased region" description="Basic and acidic residues" evidence="9">
    <location>
        <begin position="234"/>
        <end position="258"/>
    </location>
</feature>
<evidence type="ECO:0000256" key="3">
    <source>
        <dbReference type="ARBA" id="ARBA00022737"/>
    </source>
</evidence>
<feature type="compositionally biased region" description="Low complexity" evidence="9">
    <location>
        <begin position="160"/>
        <end position="173"/>
    </location>
</feature>
<keyword evidence="12" id="KW-1185">Reference proteome</keyword>
<evidence type="ECO:0000256" key="9">
    <source>
        <dbReference type="SAM" id="MobiDB-lite"/>
    </source>
</evidence>
<dbReference type="Gene3D" id="3.30.160.60">
    <property type="entry name" value="Classic Zinc Finger"/>
    <property type="match status" value="6"/>
</dbReference>
<feature type="compositionally biased region" description="Acidic residues" evidence="9">
    <location>
        <begin position="748"/>
        <end position="768"/>
    </location>
</feature>
<dbReference type="PANTHER" id="PTHR24404:SF114">
    <property type="entry name" value="KLUMPFUSS, ISOFORM B-RELATED"/>
    <property type="match status" value="1"/>
</dbReference>
<dbReference type="Proteomes" id="UP001642540">
    <property type="component" value="Unassembled WGS sequence"/>
</dbReference>
<evidence type="ECO:0000313" key="12">
    <source>
        <dbReference type="Proteomes" id="UP001642540"/>
    </source>
</evidence>
<comment type="subcellular location">
    <subcellularLocation>
        <location evidence="1">Nucleus</location>
    </subcellularLocation>
</comment>
<feature type="compositionally biased region" description="Basic residues" evidence="9">
    <location>
        <begin position="418"/>
        <end position="429"/>
    </location>
</feature>
<proteinExistence type="predicted"/>
<accession>A0ABP1QG43</accession>
<feature type="compositionally biased region" description="Basic residues" evidence="9">
    <location>
        <begin position="773"/>
        <end position="782"/>
    </location>
</feature>
<keyword evidence="4 8" id="KW-0863">Zinc-finger</keyword>
<reference evidence="11 12" key="1">
    <citation type="submission" date="2024-08" db="EMBL/GenBank/DDBJ databases">
        <authorList>
            <person name="Cucini C."/>
            <person name="Frati F."/>
        </authorList>
    </citation>
    <scope>NUCLEOTIDE SEQUENCE [LARGE SCALE GENOMIC DNA]</scope>
</reference>
<feature type="domain" description="C2H2-type" evidence="10">
    <location>
        <begin position="298"/>
        <end position="325"/>
    </location>
</feature>
<keyword evidence="5" id="KW-0862">Zinc</keyword>
<dbReference type="InterPro" id="IPR050589">
    <property type="entry name" value="Ikaros_C2H2-ZF"/>
</dbReference>
<feature type="domain" description="C2H2-type" evidence="10">
    <location>
        <begin position="469"/>
        <end position="496"/>
    </location>
</feature>
<keyword evidence="6" id="KW-0238">DNA-binding</keyword>
<name>A0ABP1QG43_9HEXA</name>
<gene>
    <name evidence="11" type="ORF">ODALV1_LOCUS10999</name>
</gene>
<evidence type="ECO:0000259" key="10">
    <source>
        <dbReference type="PROSITE" id="PS50157"/>
    </source>
</evidence>
<feature type="domain" description="C2H2-type" evidence="10">
    <location>
        <begin position="497"/>
        <end position="524"/>
    </location>
</feature>
<dbReference type="EMBL" id="CAXLJM020000033">
    <property type="protein sequence ID" value="CAL8101929.1"/>
    <property type="molecule type" value="Genomic_DNA"/>
</dbReference>
<evidence type="ECO:0000256" key="4">
    <source>
        <dbReference type="ARBA" id="ARBA00022771"/>
    </source>
</evidence>
<feature type="region of interest" description="Disordered" evidence="9">
    <location>
        <begin position="405"/>
        <end position="466"/>
    </location>
</feature>
<evidence type="ECO:0000256" key="2">
    <source>
        <dbReference type="ARBA" id="ARBA00022723"/>
    </source>
</evidence>
<feature type="domain" description="C2H2-type" evidence="10">
    <location>
        <begin position="270"/>
        <end position="297"/>
    </location>
</feature>
<keyword evidence="7" id="KW-0539">Nucleus</keyword>
<dbReference type="PROSITE" id="PS00028">
    <property type="entry name" value="ZINC_FINGER_C2H2_1"/>
    <property type="match status" value="9"/>
</dbReference>
<dbReference type="Pfam" id="PF00096">
    <property type="entry name" value="zf-C2H2"/>
    <property type="match status" value="3"/>
</dbReference>
<feature type="domain" description="C2H2-type" evidence="10">
    <location>
        <begin position="566"/>
        <end position="593"/>
    </location>
</feature>
<dbReference type="InterPro" id="IPR036236">
    <property type="entry name" value="Znf_C2H2_sf"/>
</dbReference>
<feature type="domain" description="C2H2-type" evidence="10">
    <location>
        <begin position="379"/>
        <end position="406"/>
    </location>
</feature>
<feature type="region of interest" description="Disordered" evidence="9">
    <location>
        <begin position="151"/>
        <end position="179"/>
    </location>
</feature>
<evidence type="ECO:0000256" key="6">
    <source>
        <dbReference type="ARBA" id="ARBA00023125"/>
    </source>
</evidence>
<keyword evidence="2" id="KW-0479">Metal-binding</keyword>
<evidence type="ECO:0000313" key="11">
    <source>
        <dbReference type="EMBL" id="CAL8101929.1"/>
    </source>
</evidence>
<feature type="region of interest" description="Disordered" evidence="9">
    <location>
        <begin position="702"/>
        <end position="803"/>
    </location>
</feature>
<dbReference type="SMART" id="SM00355">
    <property type="entry name" value="ZnF_C2H2"/>
    <property type="match status" value="11"/>
</dbReference>
<comment type="caution">
    <text evidence="11">The sequence shown here is derived from an EMBL/GenBank/DDBJ whole genome shotgun (WGS) entry which is preliminary data.</text>
</comment>
<dbReference type="SUPFAM" id="SSF57667">
    <property type="entry name" value="beta-beta-alpha zinc fingers"/>
    <property type="match status" value="4"/>
</dbReference>
<sequence length="847" mass="96705">MASTRVKLLMNSCLICNEAFVAKTVSTESADGKTVFESICKILQIPEPDSESYVPEMNPLCVSCVGVTEAFFSMQIKIQKLITALGKLREILALKAVNSYSLTPPDRKNFGTKKNIHDAWLGKFPPDQVSNTQNHTSQLTVAVEKIIERSQTVDEDGECSSVNSPSPVGSPVNDYDDDFSNFEVNTEVESGQLNNIVTVKEQAPAPPVSSESGACLNLLENQNNEQQQENSGEENIKNVDVGKNETRRSPKGGRRDPKGSNNVRLHRRNHQCRFCGHLFPTNFALEMHVRVHTGEKPFECSICSRKFTCKGTKDNHEKTHDSSRREGGPKYECDLCDRKYYILGSFRSHQLRHKKGLKFRPKPPPDAPKKKYPRKCIPTPCPICGKVLTRPDKLNPHLKLHELKKIPNELTAPPNKRSGFRKWIKKKKDKKDGENGGDDADPMSPKAKAGRAKKARQLGRRARTTARSKECSECGKKFETLFQLTLHNRIHTGETPHECEICHRRFARPENRLKHMKTHDPNRFQGEKRHICDICGKGFYLQHTLYNHRKYIHFGIVRSNARAGPSACPICGKVLSRPDHLNGHMKRHSEAEKIHKCTVCERPFFTPFEAKYHAENLHNPDKLQRILFKHKCPECPPEYVGHSSMGAVKIHWLEYHKDKPMPDVYLKSKINIKQKGRFECPHCPDENRPIYWQTASLRRHIKKRHPEKFETRKRSKGVVAKRSRNVSRKKQTESDDDEECTSSGSSSSDDEEELNLDDDEPEDESSEDDSPKNVKRSARLQTKKSVNQTRRAAVSNVERSQGQLGNKEVRIVLERVEYNDEMCERYGVLEQLEKCPVIKTEVIIYTL</sequence>
<evidence type="ECO:0000256" key="1">
    <source>
        <dbReference type="ARBA" id="ARBA00004123"/>
    </source>
</evidence>